<feature type="transmembrane region" description="Helical" evidence="6">
    <location>
        <begin position="379"/>
        <end position="401"/>
    </location>
</feature>
<feature type="transmembrane region" description="Helical" evidence="6">
    <location>
        <begin position="473"/>
        <end position="491"/>
    </location>
</feature>
<evidence type="ECO:0000256" key="5">
    <source>
        <dbReference type="ARBA" id="ARBA00023136"/>
    </source>
</evidence>
<dbReference type="Proteomes" id="UP000278715">
    <property type="component" value="Chromosome"/>
</dbReference>
<dbReference type="KEGG" id="ssof:SULC_0105"/>
<dbReference type="Proteomes" id="UP000033057">
    <property type="component" value="Chromosome"/>
</dbReference>
<evidence type="ECO:0000313" key="26">
    <source>
        <dbReference type="Proteomes" id="UP000273443"/>
    </source>
</evidence>
<feature type="transmembrane region" description="Helical" evidence="6">
    <location>
        <begin position="332"/>
        <end position="358"/>
    </location>
</feature>
<reference evidence="17 30" key="6">
    <citation type="journal article" date="2020" name="Nat. Commun.">
        <title>The structures of two archaeal type IV pili illuminate evolutionary relationships.</title>
        <authorList>
            <person name="Wang F."/>
            <person name="Baquero D.P."/>
            <person name="Su Z."/>
            <person name="Beltran L.C."/>
            <person name="Prangishvili D."/>
            <person name="Krupovic M."/>
            <person name="Egelman E.H."/>
        </authorList>
    </citation>
    <scope>NUCLEOTIDE SEQUENCE [LARGE SCALE GENOMIC DNA]</scope>
    <source>
        <strain evidence="17 30">POZ149</strain>
    </source>
</reference>
<evidence type="ECO:0000313" key="21">
    <source>
        <dbReference type="Proteomes" id="UP000033106"/>
    </source>
</evidence>
<accession>A0A0E3M9D5</accession>
<dbReference type="OrthoDB" id="43026at2157"/>
<evidence type="ECO:0000313" key="9">
    <source>
        <dbReference type="EMBL" id="AKA77949.1"/>
    </source>
</evidence>
<evidence type="ECO:0000313" key="27">
    <source>
        <dbReference type="Proteomes" id="UP000275843"/>
    </source>
</evidence>
<dbReference type="GO" id="GO:0022857">
    <property type="term" value="F:transmembrane transporter activity"/>
    <property type="evidence" value="ECO:0007669"/>
    <property type="project" value="InterPro"/>
</dbReference>
<evidence type="ECO:0000313" key="22">
    <source>
        <dbReference type="Proteomes" id="UP000076770"/>
    </source>
</evidence>
<dbReference type="GeneID" id="1453781"/>
<dbReference type="Proteomes" id="UP000273194">
    <property type="component" value="Chromosome"/>
</dbReference>
<feature type="transmembrane region" description="Helical" evidence="6">
    <location>
        <begin position="20"/>
        <end position="38"/>
    </location>
</feature>
<evidence type="ECO:0000313" key="8">
    <source>
        <dbReference type="EMBL" id="AKA75256.1"/>
    </source>
</evidence>
<dbReference type="Proteomes" id="UP000267993">
    <property type="component" value="Chromosome"/>
</dbReference>
<evidence type="ECO:0000256" key="3">
    <source>
        <dbReference type="ARBA" id="ARBA00022692"/>
    </source>
</evidence>
<evidence type="ECO:0000256" key="6">
    <source>
        <dbReference type="SAM" id="Phobius"/>
    </source>
</evidence>
<comment type="subcellular location">
    <subcellularLocation>
        <location evidence="1">Cell membrane</location>
        <topology evidence="1">Multi-pass membrane protein</topology>
    </subcellularLocation>
</comment>
<dbReference type="KEGG" id="ssoa:SULA_0105"/>
<dbReference type="Proteomes" id="UP000076770">
    <property type="component" value="Chromosome i"/>
</dbReference>
<dbReference type="EMBL" id="CP033239">
    <property type="protein sequence ID" value="AZF77533.1"/>
    <property type="molecule type" value="Genomic_DNA"/>
</dbReference>
<dbReference type="Gene3D" id="1.20.1740.10">
    <property type="entry name" value="Amino acid/polyamine transporter I"/>
    <property type="match status" value="1"/>
</dbReference>
<protein>
    <submittedName>
        <fullName evidence="7">APC family permease</fullName>
    </submittedName>
    <submittedName>
        <fullName evidence="18">Amino acid permease</fullName>
    </submittedName>
</protein>
<dbReference type="PANTHER" id="PTHR42770">
    <property type="entry name" value="AMINO ACID TRANSPORTER-RELATED"/>
    <property type="match status" value="1"/>
</dbReference>
<dbReference type="EMBL" id="CP011056">
    <property type="protein sequence ID" value="AKA75256.1"/>
    <property type="molecule type" value="Genomic_DNA"/>
</dbReference>
<dbReference type="PIRSF" id="PIRSF006060">
    <property type="entry name" value="AA_transporter"/>
    <property type="match status" value="1"/>
</dbReference>
<feature type="transmembrane region" description="Helical" evidence="6">
    <location>
        <begin position="234"/>
        <end position="256"/>
    </location>
</feature>
<name>A0A0E3M9D5_SACSO</name>
<evidence type="ECO:0000313" key="24">
    <source>
        <dbReference type="Proteomes" id="UP000269431"/>
    </source>
</evidence>
<evidence type="ECO:0000313" key="15">
    <source>
        <dbReference type="EMBL" id="AZF80140.1"/>
    </source>
</evidence>
<evidence type="ECO:0000256" key="4">
    <source>
        <dbReference type="ARBA" id="ARBA00022989"/>
    </source>
</evidence>
<evidence type="ECO:0000313" key="30">
    <source>
        <dbReference type="Proteomes" id="UP000594632"/>
    </source>
</evidence>
<evidence type="ECO:0000313" key="28">
    <source>
        <dbReference type="Proteomes" id="UP000278715"/>
    </source>
</evidence>
<dbReference type="InterPro" id="IPR002293">
    <property type="entry name" value="AA/rel_permease1"/>
</dbReference>
<sequence length="512" mass="56775">MERKQVFVRETSGLIKHVSLTDAVMLNIANMSIGIALFQSISPYITRGGVLWIASLIGLFLALPQALVYTIFNRKIGRTGGDYVWISRNLDGAIGTIFAVAYLLESTAFYAIISFFSASSVNSVLLTIGYLNHQNSLIYIAENVIVNPYATPTFQQRLIFYGISAFAFAIIVLINILHSKWGYKLVTGLGMFSMLTVILAMIVMAINAKRFDSLVLPLLKDFNVTVSSNLPKTILPYSISIPATLFLLPLFALYTYPWMNAGPAVSSEYRGDRVSKLNVFLSLLITGIFVTIGFLEMDLIAGYYFNLNAFPSAIYNFWTVAMALSLNPIIEWILGLGLIMWNYYVLSYGVLVFSRYVFALSFDRVFPEKFSQLNANGSPVYAHVFDLTLTLLFLLIPVFSIDAAVSLYGASIVGMLYFLAVGISAIIFGRKIRSGLMKIAGILMTVYFVYLTYEAARNPLFGFSTTSGVNVTTLSFVLGSFIAGIVIWNITRYVNSKKGIDLSLTFKEIPPE</sequence>
<dbReference type="Pfam" id="PF13520">
    <property type="entry name" value="AA_permease_2"/>
    <property type="match status" value="1"/>
</dbReference>
<dbReference type="Proteomes" id="UP000275843">
    <property type="component" value="Chromosome"/>
</dbReference>
<dbReference type="Proteomes" id="UP000269431">
    <property type="component" value="Chromosome"/>
</dbReference>
<dbReference type="EMBL" id="CP033236">
    <property type="protein sequence ID" value="AZF69686.1"/>
    <property type="molecule type" value="Genomic_DNA"/>
</dbReference>
<evidence type="ECO:0000256" key="2">
    <source>
        <dbReference type="ARBA" id="ARBA00022475"/>
    </source>
</evidence>
<organism evidence="7 20">
    <name type="scientific">Saccharolobus solfataricus</name>
    <name type="common">Sulfolobus solfataricus</name>
    <dbReference type="NCBI Taxonomy" id="2287"/>
    <lineage>
        <taxon>Archaea</taxon>
        <taxon>Thermoproteota</taxon>
        <taxon>Thermoprotei</taxon>
        <taxon>Sulfolobales</taxon>
        <taxon>Sulfolobaceae</taxon>
        <taxon>Saccharolobus</taxon>
    </lineage>
</organism>
<dbReference type="EMBL" id="CP033241">
    <property type="protein sequence ID" value="AZF82747.1"/>
    <property type="molecule type" value="Genomic_DNA"/>
</dbReference>
<keyword evidence="4 6" id="KW-1133">Transmembrane helix</keyword>
<dbReference type="Proteomes" id="UP000273443">
    <property type="component" value="Chromosome"/>
</dbReference>
<dbReference type="Proteomes" id="UP000033106">
    <property type="component" value="Chromosome"/>
</dbReference>
<reference evidence="23 24" key="4">
    <citation type="journal article" date="2018" name="Proc. Natl. Acad. Sci. U.S.A.">
        <title>Nonmutational mechanism of inheritance in the Archaeon Sulfolobus solfataricus.</title>
        <authorList>
            <person name="Payne S."/>
            <person name="McCarthy S."/>
            <person name="Johnson T."/>
            <person name="North E."/>
            <person name="Blum P."/>
        </authorList>
    </citation>
    <scope>NUCLEOTIDE SEQUENCE [LARGE SCALE GENOMIC DNA]</scope>
    <source>
        <strain evidence="11 23">SARC-H</strain>
        <strain evidence="12 27">SARC-I</strain>
        <strain evidence="14 28">SARC-N</strain>
        <strain evidence="15 29">SARC-O</strain>
        <strain evidence="16 24">SUL120</strain>
        <strain evidence="10 25">SULG</strain>
        <strain evidence="13 26">SULM</strain>
    </source>
</reference>
<dbReference type="PATRIC" id="fig|2287.6.peg.110"/>
<dbReference type="GO" id="GO:0005886">
    <property type="term" value="C:plasma membrane"/>
    <property type="evidence" value="ECO:0007669"/>
    <property type="project" value="UniProtKB-SubCell"/>
</dbReference>
<evidence type="ECO:0000313" key="7">
    <source>
        <dbReference type="EMBL" id="AKA72557.1"/>
    </source>
</evidence>
<evidence type="ECO:0000313" key="17">
    <source>
        <dbReference type="EMBL" id="QPG49573.1"/>
    </source>
</evidence>
<dbReference type="EMBL" id="CP011057">
    <property type="protein sequence ID" value="AKA77949.1"/>
    <property type="molecule type" value="Genomic_DNA"/>
</dbReference>
<evidence type="ECO:0000256" key="1">
    <source>
        <dbReference type="ARBA" id="ARBA00004651"/>
    </source>
</evidence>
<gene>
    <name evidence="17" type="ORF">HFC64_06855</name>
    <name evidence="18" type="ORF">SSOP1_2431</name>
    <name evidence="9" type="ORF">SULA_0105</name>
    <name evidence="7" type="ORF">SULB_0106</name>
    <name evidence="8" type="ORF">SULC_0105</name>
    <name evidence="10" type="ORF">SULG_00530</name>
    <name evidence="11" type="ORF">SULH_00530</name>
    <name evidence="12" type="ORF">SULI_00530</name>
    <name evidence="13" type="ORF">SULM_00530</name>
    <name evidence="14" type="ORF">SULN_00530</name>
    <name evidence="15" type="ORF">SULO_00530</name>
    <name evidence="16" type="ORF">SULZ_00530</name>
</gene>
<reference evidence="18" key="2">
    <citation type="submission" date="2016-04" db="EMBL/GenBank/DDBJ databases">
        <authorList>
            <person name="Evans L.H."/>
            <person name="Alamgir A."/>
            <person name="Owens N."/>
            <person name="Weber N.D."/>
            <person name="Virtaneva K."/>
            <person name="Barbian K."/>
            <person name="Babar A."/>
            <person name="Rosenke K."/>
        </authorList>
    </citation>
    <scope>NUCLEOTIDE SEQUENCE</scope>
    <source>
        <strain evidence="18">P1</strain>
    </source>
</reference>
<dbReference type="OMA" id="SMNTILM"/>
<feature type="transmembrane region" description="Helical" evidence="6">
    <location>
        <begin position="435"/>
        <end position="453"/>
    </location>
</feature>
<dbReference type="EMBL" id="CP011055">
    <property type="protein sequence ID" value="AKA72557.1"/>
    <property type="molecule type" value="Genomic_DNA"/>
</dbReference>
<feature type="transmembrane region" description="Helical" evidence="6">
    <location>
        <begin position="93"/>
        <end position="116"/>
    </location>
</feature>
<dbReference type="EMBL" id="CP050869">
    <property type="protein sequence ID" value="QPG49573.1"/>
    <property type="molecule type" value="Genomic_DNA"/>
</dbReference>
<evidence type="ECO:0000313" key="25">
    <source>
        <dbReference type="Proteomes" id="UP000273194"/>
    </source>
</evidence>
<feature type="transmembrane region" description="Helical" evidence="6">
    <location>
        <begin position="407"/>
        <end position="428"/>
    </location>
</feature>
<evidence type="ECO:0000313" key="12">
    <source>
        <dbReference type="EMBL" id="AZF72306.1"/>
    </source>
</evidence>
<dbReference type="Proteomes" id="UP000594632">
    <property type="component" value="Chromosome"/>
</dbReference>
<feature type="transmembrane region" description="Helical" evidence="6">
    <location>
        <begin position="277"/>
        <end position="295"/>
    </location>
</feature>
<feature type="transmembrane region" description="Helical" evidence="6">
    <location>
        <begin position="158"/>
        <end position="177"/>
    </location>
</feature>
<evidence type="ECO:0000313" key="19">
    <source>
        <dbReference type="Proteomes" id="UP000033057"/>
    </source>
</evidence>
<evidence type="ECO:0000313" key="11">
    <source>
        <dbReference type="EMBL" id="AZF69686.1"/>
    </source>
</evidence>
<evidence type="ECO:0000313" key="13">
    <source>
        <dbReference type="EMBL" id="AZF74926.1"/>
    </source>
</evidence>
<keyword evidence="2" id="KW-1003">Cell membrane</keyword>
<dbReference type="InterPro" id="IPR050367">
    <property type="entry name" value="APC_superfamily"/>
</dbReference>
<evidence type="ECO:0000313" key="16">
    <source>
        <dbReference type="EMBL" id="AZF82747.1"/>
    </source>
</evidence>
<evidence type="ECO:0000313" key="10">
    <source>
        <dbReference type="EMBL" id="AZF67066.1"/>
    </source>
</evidence>
<keyword evidence="5 6" id="KW-0472">Membrane</keyword>
<dbReference type="PANTHER" id="PTHR42770:SF7">
    <property type="entry name" value="MEMBRANE PROTEIN"/>
    <property type="match status" value="1"/>
</dbReference>
<reference evidence="19 20" key="1">
    <citation type="journal article" date="2015" name="Genome Announc.">
        <title>Complete Genome Sequence of Sulfolobus solfataricus Strain 98/2 and Evolved Derivatives.</title>
        <authorList>
            <person name="McCarthy S."/>
            <person name="Gradnigo J."/>
            <person name="Johnson T."/>
            <person name="Payne S."/>
            <person name="Lipzen A."/>
            <person name="Martin J."/>
            <person name="Schackwitz W."/>
            <person name="Moriyama E."/>
            <person name="Blum P."/>
        </authorList>
    </citation>
    <scope>NUCLEOTIDE SEQUENCE [LARGE SCALE GENOMIC DNA]</scope>
    <source>
        <strain evidence="19">98/2 SULC</strain>
        <strain evidence="7">SARC-B</strain>
        <strain evidence="8">SARC-C</strain>
        <strain evidence="9 21">SULA</strain>
        <strain evidence="20">SULB</strain>
    </source>
</reference>
<dbReference type="EMBL" id="CP033238">
    <property type="protein sequence ID" value="AZF74926.1"/>
    <property type="molecule type" value="Genomic_DNA"/>
</dbReference>
<dbReference type="EMBL" id="CP033235">
    <property type="protein sequence ID" value="AZF67066.1"/>
    <property type="molecule type" value="Genomic_DNA"/>
</dbReference>
<reference evidence="22" key="3">
    <citation type="submission" date="2016-04" db="EMBL/GenBank/DDBJ databases">
        <authorList>
            <person name="Shah S.A."/>
            <person name="Garrett R.A."/>
        </authorList>
    </citation>
    <scope>NUCLEOTIDE SEQUENCE [LARGE SCALE GENOMIC DNA]</scope>
    <source>
        <strain evidence="22">ATCC 35091 / DSM 1616 / JCM 8930 / NBRC 15331 / P1</strain>
    </source>
</reference>
<dbReference type="EMBL" id="LT549890">
    <property type="protein sequence ID" value="SAI85985.1"/>
    <property type="molecule type" value="Genomic_DNA"/>
</dbReference>
<evidence type="ECO:0000313" key="23">
    <source>
        <dbReference type="Proteomes" id="UP000267993"/>
    </source>
</evidence>
<dbReference type="RefSeq" id="WP_009991818.1">
    <property type="nucleotide sequence ID" value="NZ_CP011055.2"/>
</dbReference>
<evidence type="ECO:0000313" key="29">
    <source>
        <dbReference type="Proteomes" id="UP000282269"/>
    </source>
</evidence>
<evidence type="ECO:0000313" key="18">
    <source>
        <dbReference type="EMBL" id="SAI85985.1"/>
    </source>
</evidence>
<keyword evidence="3 6" id="KW-0812">Transmembrane</keyword>
<proteinExistence type="predicted"/>
<evidence type="ECO:0000313" key="14">
    <source>
        <dbReference type="EMBL" id="AZF77533.1"/>
    </source>
</evidence>
<dbReference type="KEGG" id="ssol:SULB_0106"/>
<dbReference type="AlphaFoldDB" id="A0A0E3M9D5"/>
<dbReference type="GeneID" id="44128024"/>
<dbReference type="Proteomes" id="UP000282269">
    <property type="component" value="Chromosome"/>
</dbReference>
<dbReference type="Proteomes" id="UP000033085">
    <property type="component" value="Chromosome"/>
</dbReference>
<dbReference type="EMBL" id="CP033237">
    <property type="protein sequence ID" value="AZF72306.1"/>
    <property type="molecule type" value="Genomic_DNA"/>
</dbReference>
<evidence type="ECO:0000313" key="20">
    <source>
        <dbReference type="Proteomes" id="UP000033085"/>
    </source>
</evidence>
<dbReference type="EMBL" id="CP033240">
    <property type="protein sequence ID" value="AZF80140.1"/>
    <property type="molecule type" value="Genomic_DNA"/>
</dbReference>
<feature type="transmembrane region" description="Helical" evidence="6">
    <location>
        <begin position="50"/>
        <end position="72"/>
    </location>
</feature>
<feature type="transmembrane region" description="Helical" evidence="6">
    <location>
        <begin position="189"/>
        <end position="208"/>
    </location>
</feature>
<reference evidence="7" key="5">
    <citation type="submission" date="2018-10" db="EMBL/GenBank/DDBJ databases">
        <authorList>
            <person name="McCarthy S."/>
            <person name="Gradnigo J."/>
            <person name="Johnson T."/>
            <person name="Payne S."/>
            <person name="Lipzen A."/>
            <person name="Schackwitz W."/>
            <person name="Martin J."/>
            <person name="Moriyama E."/>
            <person name="Blum P."/>
        </authorList>
    </citation>
    <scope>NUCLEOTIDE SEQUENCE</scope>
    <source>
        <strain evidence="7">SARC-B</strain>
        <strain evidence="8">SARC-C</strain>
        <strain evidence="9">SULA</strain>
    </source>
</reference>